<dbReference type="PANTHER" id="PTHR43252:SF5">
    <property type="entry name" value="TRANSCRIPTIONAL REGULATOR, PADR-LIKE FAMILY"/>
    <property type="match status" value="1"/>
</dbReference>
<evidence type="ECO:0000313" key="2">
    <source>
        <dbReference type="EMBL" id="ABS55536.1"/>
    </source>
</evidence>
<dbReference type="InterPro" id="IPR005149">
    <property type="entry name" value="Tscrpt_reg_PadR_N"/>
</dbReference>
<dbReference type="EMBL" id="CP000780">
    <property type="protein sequence ID" value="ABS55536.1"/>
    <property type="molecule type" value="Genomic_DNA"/>
</dbReference>
<dbReference type="AlphaFoldDB" id="A7I725"/>
<dbReference type="KEGG" id="mbn:Mboo_1018"/>
<reference evidence="3" key="1">
    <citation type="journal article" date="2015" name="Microbiology">
        <title>Genome of Methanoregula boonei 6A8 reveals adaptations to oligotrophic peatland environments.</title>
        <authorList>
            <person name="Braeuer S."/>
            <person name="Cadillo-Quiroz H."/>
            <person name="Kyrpides N."/>
            <person name="Woyke T."/>
            <person name="Goodwin L."/>
            <person name="Detter C."/>
            <person name="Podell S."/>
            <person name="Yavitt J.B."/>
            <person name="Zinder S.H."/>
        </authorList>
    </citation>
    <scope>NUCLEOTIDE SEQUENCE [LARGE SCALE GENOMIC DNA]</scope>
    <source>
        <strain evidence="3">DSM 21154 / JCM 14090 / 6A8</strain>
    </source>
</reference>
<sequence length="166" mass="18859">MTSLLQFAAKKSERARSLLALYVIHSLSKGEKSGYDILKELGELTEGNWVPSKGTLYPLLHQLEEEGQIVSVPKTTGARARAVFCLTPLGKETLKRIRAHSGEHHKKMAHYRQVITAIFGDTIHPELNLLFEIKTLLDEVQKENEPEAMKILRRCRDELKKSVNRT</sequence>
<dbReference type="eggNOG" id="arCOG00002">
    <property type="taxonomic scope" value="Archaea"/>
</dbReference>
<dbReference type="Pfam" id="PF03551">
    <property type="entry name" value="PadR"/>
    <property type="match status" value="1"/>
</dbReference>
<dbReference type="OrthoDB" id="56053at2157"/>
<gene>
    <name evidence="2" type="ordered locus">Mboo_1018</name>
</gene>
<proteinExistence type="predicted"/>
<dbReference type="PANTHER" id="PTHR43252">
    <property type="entry name" value="TRANSCRIPTIONAL REGULATOR YQJI"/>
    <property type="match status" value="1"/>
</dbReference>
<protein>
    <submittedName>
        <fullName evidence="2">Transcriptional regulator, PadR-like family</fullName>
    </submittedName>
</protein>
<name>A7I725_METB6</name>
<dbReference type="Gene3D" id="1.10.10.10">
    <property type="entry name" value="Winged helix-like DNA-binding domain superfamily/Winged helix DNA-binding domain"/>
    <property type="match status" value="1"/>
</dbReference>
<dbReference type="Proteomes" id="UP000002408">
    <property type="component" value="Chromosome"/>
</dbReference>
<feature type="domain" description="Transcription regulator PadR N-terminal" evidence="1">
    <location>
        <begin position="23"/>
        <end position="95"/>
    </location>
</feature>
<dbReference type="RefSeq" id="WP_012106563.1">
    <property type="nucleotide sequence ID" value="NC_009712.1"/>
</dbReference>
<evidence type="ECO:0000313" key="3">
    <source>
        <dbReference type="Proteomes" id="UP000002408"/>
    </source>
</evidence>
<organism evidence="2 3">
    <name type="scientific">Methanoregula boonei (strain DSM 21154 / JCM 14090 / 6A8)</name>
    <dbReference type="NCBI Taxonomy" id="456442"/>
    <lineage>
        <taxon>Archaea</taxon>
        <taxon>Methanobacteriati</taxon>
        <taxon>Methanobacteriota</taxon>
        <taxon>Stenosarchaea group</taxon>
        <taxon>Methanomicrobia</taxon>
        <taxon>Methanomicrobiales</taxon>
        <taxon>Methanoregulaceae</taxon>
        <taxon>Methanoregula</taxon>
    </lineage>
</organism>
<keyword evidence="3" id="KW-1185">Reference proteome</keyword>
<dbReference type="InterPro" id="IPR036390">
    <property type="entry name" value="WH_DNA-bd_sf"/>
</dbReference>
<dbReference type="STRING" id="456442.Mboo_1018"/>
<dbReference type="SUPFAM" id="SSF46785">
    <property type="entry name" value="Winged helix' DNA-binding domain"/>
    <property type="match status" value="1"/>
</dbReference>
<dbReference type="HOGENOM" id="CLU_063440_1_3_2"/>
<accession>A7I725</accession>
<dbReference type="GeneID" id="25393910"/>
<evidence type="ECO:0000259" key="1">
    <source>
        <dbReference type="Pfam" id="PF03551"/>
    </source>
</evidence>
<dbReference type="InterPro" id="IPR036388">
    <property type="entry name" value="WH-like_DNA-bd_sf"/>
</dbReference>